<accession>A0A6N2NJP9</accession>
<evidence type="ECO:0000256" key="1">
    <source>
        <dbReference type="SAM" id="MobiDB-lite"/>
    </source>
</evidence>
<feature type="region of interest" description="Disordered" evidence="1">
    <location>
        <begin position="1"/>
        <end position="41"/>
    </location>
</feature>
<organism evidence="2">
    <name type="scientific">Salix viminalis</name>
    <name type="common">Common osier</name>
    <name type="synonym">Basket willow</name>
    <dbReference type="NCBI Taxonomy" id="40686"/>
    <lineage>
        <taxon>Eukaryota</taxon>
        <taxon>Viridiplantae</taxon>
        <taxon>Streptophyta</taxon>
        <taxon>Embryophyta</taxon>
        <taxon>Tracheophyta</taxon>
        <taxon>Spermatophyta</taxon>
        <taxon>Magnoliopsida</taxon>
        <taxon>eudicotyledons</taxon>
        <taxon>Gunneridae</taxon>
        <taxon>Pentapetalae</taxon>
        <taxon>rosids</taxon>
        <taxon>fabids</taxon>
        <taxon>Malpighiales</taxon>
        <taxon>Salicaceae</taxon>
        <taxon>Saliceae</taxon>
        <taxon>Salix</taxon>
    </lineage>
</organism>
<protein>
    <submittedName>
        <fullName evidence="2">Uncharacterized protein</fullName>
    </submittedName>
</protein>
<dbReference type="AlphaFoldDB" id="A0A6N2NJP9"/>
<sequence length="81" mass="8748">MDGSTLLPAEPTTSARVPSPRFDPRNLQGATSPNRCLDHEPRVPRRWVSKSLPSSTIDIKWPIGGDGYRTMASSMAAPGLS</sequence>
<name>A0A6N2NJP9_SALVM</name>
<proteinExistence type="predicted"/>
<evidence type="ECO:0000313" key="2">
    <source>
        <dbReference type="EMBL" id="VFU62463.1"/>
    </source>
</evidence>
<dbReference type="EMBL" id="CAADRP010002152">
    <property type="protein sequence ID" value="VFU62463.1"/>
    <property type="molecule type" value="Genomic_DNA"/>
</dbReference>
<reference evidence="2" key="1">
    <citation type="submission" date="2019-03" db="EMBL/GenBank/DDBJ databases">
        <authorList>
            <person name="Mank J."/>
            <person name="Almeida P."/>
        </authorList>
    </citation>
    <scope>NUCLEOTIDE SEQUENCE</scope>
    <source>
        <strain evidence="2">78183</strain>
    </source>
</reference>
<gene>
    <name evidence="2" type="ORF">SVIM_LOCUS472465</name>
</gene>